<dbReference type="GO" id="GO:0003700">
    <property type="term" value="F:DNA-binding transcription factor activity"/>
    <property type="evidence" value="ECO:0007669"/>
    <property type="project" value="InterPro"/>
</dbReference>
<keyword evidence="12" id="KW-1185">Reference proteome</keyword>
<comment type="caution">
    <text evidence="11">The sequence shown here is derived from an EMBL/GenBank/DDBJ whole genome shotgun (WGS) entry which is preliminary data.</text>
</comment>
<evidence type="ECO:0000256" key="1">
    <source>
        <dbReference type="ARBA" id="ARBA00004496"/>
    </source>
</evidence>
<proteinExistence type="predicted"/>
<keyword evidence="4" id="KW-0902">Two-component regulatory system</keyword>
<dbReference type="Pfam" id="PF12833">
    <property type="entry name" value="HTH_18"/>
    <property type="match status" value="1"/>
</dbReference>
<comment type="subcellular location">
    <subcellularLocation>
        <location evidence="1">Cytoplasm</location>
    </subcellularLocation>
</comment>
<evidence type="ECO:0000256" key="5">
    <source>
        <dbReference type="ARBA" id="ARBA00023015"/>
    </source>
</evidence>
<dbReference type="RefSeq" id="WP_136370504.1">
    <property type="nucleotide sequence ID" value="NZ_SSOB01000016.1"/>
</dbReference>
<feature type="domain" description="Response regulatory" evidence="10">
    <location>
        <begin position="3"/>
        <end position="120"/>
    </location>
</feature>
<dbReference type="AlphaFoldDB" id="A0A4V3WF07"/>
<evidence type="ECO:0000313" key="11">
    <source>
        <dbReference type="EMBL" id="THF78408.1"/>
    </source>
</evidence>
<dbReference type="PROSITE" id="PS50110">
    <property type="entry name" value="RESPONSE_REGULATORY"/>
    <property type="match status" value="1"/>
</dbReference>
<dbReference type="Pfam" id="PF00072">
    <property type="entry name" value="Response_reg"/>
    <property type="match status" value="1"/>
</dbReference>
<dbReference type="PANTHER" id="PTHR42713:SF3">
    <property type="entry name" value="TRANSCRIPTIONAL REGULATORY PROTEIN HPTR"/>
    <property type="match status" value="1"/>
</dbReference>
<dbReference type="PRINTS" id="PR00032">
    <property type="entry name" value="HTHARAC"/>
</dbReference>
<evidence type="ECO:0000313" key="12">
    <source>
        <dbReference type="Proteomes" id="UP000310636"/>
    </source>
</evidence>
<dbReference type="InterPro" id="IPR020449">
    <property type="entry name" value="Tscrpt_reg_AraC-type_HTH"/>
</dbReference>
<dbReference type="Proteomes" id="UP000310636">
    <property type="component" value="Unassembled WGS sequence"/>
</dbReference>
<evidence type="ECO:0000256" key="4">
    <source>
        <dbReference type="ARBA" id="ARBA00023012"/>
    </source>
</evidence>
<protein>
    <submittedName>
        <fullName evidence="11">Response regulator</fullName>
    </submittedName>
</protein>
<keyword evidence="2" id="KW-0963">Cytoplasm</keyword>
<evidence type="ECO:0000256" key="3">
    <source>
        <dbReference type="ARBA" id="ARBA00022553"/>
    </source>
</evidence>
<dbReference type="InterPro" id="IPR051552">
    <property type="entry name" value="HptR"/>
</dbReference>
<dbReference type="GO" id="GO:0043565">
    <property type="term" value="F:sequence-specific DNA binding"/>
    <property type="evidence" value="ECO:0007669"/>
    <property type="project" value="InterPro"/>
</dbReference>
<dbReference type="InterPro" id="IPR009057">
    <property type="entry name" value="Homeodomain-like_sf"/>
</dbReference>
<dbReference type="GO" id="GO:0000160">
    <property type="term" value="P:phosphorelay signal transduction system"/>
    <property type="evidence" value="ECO:0007669"/>
    <property type="project" value="UniProtKB-KW"/>
</dbReference>
<dbReference type="Gene3D" id="3.40.50.2300">
    <property type="match status" value="1"/>
</dbReference>
<evidence type="ECO:0000256" key="8">
    <source>
        <dbReference type="PROSITE-ProRule" id="PRU00169"/>
    </source>
</evidence>
<dbReference type="SMART" id="SM00342">
    <property type="entry name" value="HTH_ARAC"/>
    <property type="match status" value="1"/>
</dbReference>
<keyword evidence="3 8" id="KW-0597">Phosphoprotein</keyword>
<evidence type="ECO:0000256" key="6">
    <source>
        <dbReference type="ARBA" id="ARBA00023125"/>
    </source>
</evidence>
<accession>A0A4V3WF07</accession>
<dbReference type="SUPFAM" id="SSF46689">
    <property type="entry name" value="Homeodomain-like"/>
    <property type="match status" value="2"/>
</dbReference>
<evidence type="ECO:0000256" key="7">
    <source>
        <dbReference type="ARBA" id="ARBA00023163"/>
    </source>
</evidence>
<name>A0A4V3WF07_9BACL</name>
<sequence>MPKVLIADDEHMIKLSLTKLIDDSNSGFKVVGLADDGQEALESIESLNPDLLITDINMPVMDGFELIAELGRTRRDLDIVVISGYDEFEYVQSALRHGVSDYLLKPVKSDQVLRMLNKLSEKRSAERESRQLRSSSIKDSKSLAERLADSLWSAHEPEVAQAIADVREHSASLESSQYPPSPFFLDLLVFLNDELIRLSGGSISSKQAFEEEWRGAAAPMTDQLERLAKELIEAVRSTRNWGYKKQIAKSIDFLNERCGDEGLTLQTVAEHVGMSSGYFSRIFKDMMGESFIQYLINLRLERAKALLAESDCLTYEAAYKVGYSDYPHFAKAFKRKFSLSPSEYRKNMSQ</sequence>
<feature type="domain" description="HTH araC/xylS-type" evidence="9">
    <location>
        <begin position="248"/>
        <end position="347"/>
    </location>
</feature>
<gene>
    <name evidence="11" type="ORF">E6C55_14470</name>
</gene>
<keyword evidence="5" id="KW-0805">Transcription regulation</keyword>
<dbReference type="PANTHER" id="PTHR42713">
    <property type="entry name" value="HISTIDINE KINASE-RELATED"/>
    <property type="match status" value="1"/>
</dbReference>
<evidence type="ECO:0000256" key="2">
    <source>
        <dbReference type="ARBA" id="ARBA00022490"/>
    </source>
</evidence>
<dbReference type="InterPro" id="IPR011006">
    <property type="entry name" value="CheY-like_superfamily"/>
</dbReference>
<evidence type="ECO:0000259" key="10">
    <source>
        <dbReference type="PROSITE" id="PS50110"/>
    </source>
</evidence>
<dbReference type="Gene3D" id="1.10.10.60">
    <property type="entry name" value="Homeodomain-like"/>
    <property type="match status" value="2"/>
</dbReference>
<dbReference type="SMART" id="SM00448">
    <property type="entry name" value="REC"/>
    <property type="match status" value="1"/>
</dbReference>
<feature type="modified residue" description="4-aspartylphosphate" evidence="8">
    <location>
        <position position="55"/>
    </location>
</feature>
<keyword evidence="6" id="KW-0238">DNA-binding</keyword>
<organism evidence="11 12">
    <name type="scientific">Cohnella fermenti</name>
    <dbReference type="NCBI Taxonomy" id="2565925"/>
    <lineage>
        <taxon>Bacteria</taxon>
        <taxon>Bacillati</taxon>
        <taxon>Bacillota</taxon>
        <taxon>Bacilli</taxon>
        <taxon>Bacillales</taxon>
        <taxon>Paenibacillaceae</taxon>
        <taxon>Cohnella</taxon>
    </lineage>
</organism>
<dbReference type="InterPro" id="IPR001789">
    <property type="entry name" value="Sig_transdc_resp-reg_receiver"/>
</dbReference>
<dbReference type="OrthoDB" id="9788446at2"/>
<keyword evidence="7" id="KW-0804">Transcription</keyword>
<dbReference type="GO" id="GO:0005737">
    <property type="term" value="C:cytoplasm"/>
    <property type="evidence" value="ECO:0007669"/>
    <property type="project" value="UniProtKB-SubCell"/>
</dbReference>
<dbReference type="InterPro" id="IPR018060">
    <property type="entry name" value="HTH_AraC"/>
</dbReference>
<evidence type="ECO:0000259" key="9">
    <source>
        <dbReference type="PROSITE" id="PS01124"/>
    </source>
</evidence>
<reference evidence="11 12" key="1">
    <citation type="submission" date="2019-04" db="EMBL/GenBank/DDBJ databases">
        <title>Cohnella sp. nov. isolated from preserved vegetables.</title>
        <authorList>
            <person name="Lin S.-Y."/>
            <person name="Hung M.-H."/>
            <person name="Young C.-C."/>
        </authorList>
    </citation>
    <scope>NUCLEOTIDE SEQUENCE [LARGE SCALE GENOMIC DNA]</scope>
    <source>
        <strain evidence="11 12">CC-MHH1044</strain>
    </source>
</reference>
<dbReference type="CDD" id="cd17536">
    <property type="entry name" value="REC_YesN-like"/>
    <property type="match status" value="1"/>
</dbReference>
<dbReference type="PROSITE" id="PS01124">
    <property type="entry name" value="HTH_ARAC_FAMILY_2"/>
    <property type="match status" value="1"/>
</dbReference>
<dbReference type="SUPFAM" id="SSF52172">
    <property type="entry name" value="CheY-like"/>
    <property type="match status" value="1"/>
</dbReference>
<dbReference type="EMBL" id="SSOB01000016">
    <property type="protein sequence ID" value="THF78408.1"/>
    <property type="molecule type" value="Genomic_DNA"/>
</dbReference>